<dbReference type="GO" id="GO:0006364">
    <property type="term" value="P:rRNA processing"/>
    <property type="evidence" value="ECO:0007669"/>
    <property type="project" value="UniProtKB-KW"/>
</dbReference>
<dbReference type="Proteomes" id="UP000669133">
    <property type="component" value="Unassembled WGS sequence"/>
</dbReference>
<feature type="region of interest" description="Disordered" evidence="8">
    <location>
        <begin position="636"/>
        <end position="659"/>
    </location>
</feature>
<protein>
    <recommendedName>
        <fullName evidence="7">U3 small nucleolar ribonucleoprotein protein MPP10</fullName>
    </recommendedName>
</protein>
<dbReference type="PANTHER" id="PTHR17039:SF0">
    <property type="entry name" value="U3 SMALL NUCLEOLAR RIBONUCLEOPROTEIN PROTEIN MPP10"/>
    <property type="match status" value="1"/>
</dbReference>
<feature type="compositionally biased region" description="Acidic residues" evidence="8">
    <location>
        <begin position="213"/>
        <end position="226"/>
    </location>
</feature>
<evidence type="ECO:0000313" key="10">
    <source>
        <dbReference type="Proteomes" id="UP000669133"/>
    </source>
</evidence>
<evidence type="ECO:0000256" key="1">
    <source>
        <dbReference type="ARBA" id="ARBA00004604"/>
    </source>
</evidence>
<accession>A0A8H8D9K8</accession>
<name>A0A8H8D9K8_9ASCO</name>
<dbReference type="GO" id="GO:0034457">
    <property type="term" value="C:Mpp10 complex"/>
    <property type="evidence" value="ECO:0007669"/>
    <property type="project" value="UniProtKB-UniRule"/>
</dbReference>
<organism evidence="9 10">
    <name type="scientific">Candida metapsilosis</name>
    <dbReference type="NCBI Taxonomy" id="273372"/>
    <lineage>
        <taxon>Eukaryota</taxon>
        <taxon>Fungi</taxon>
        <taxon>Dikarya</taxon>
        <taxon>Ascomycota</taxon>
        <taxon>Saccharomycotina</taxon>
        <taxon>Pichiomycetes</taxon>
        <taxon>Debaryomycetaceae</taxon>
        <taxon>Candida/Lodderomyces clade</taxon>
        <taxon>Candida</taxon>
    </lineage>
</organism>
<keyword evidence="3 7" id="KW-0698">rRNA processing</keyword>
<evidence type="ECO:0000256" key="6">
    <source>
        <dbReference type="ARBA" id="ARBA00029455"/>
    </source>
</evidence>
<comment type="similarity">
    <text evidence="6 7">Belongs to the MPP10 family.</text>
</comment>
<feature type="compositionally biased region" description="Basic and acidic residues" evidence="8">
    <location>
        <begin position="585"/>
        <end position="594"/>
    </location>
</feature>
<evidence type="ECO:0000313" key="9">
    <source>
        <dbReference type="EMBL" id="KAG5416960.1"/>
    </source>
</evidence>
<dbReference type="InterPro" id="IPR012173">
    <property type="entry name" value="Mpp10"/>
</dbReference>
<dbReference type="Pfam" id="PF04006">
    <property type="entry name" value="Mpp10"/>
    <property type="match status" value="1"/>
</dbReference>
<dbReference type="EMBL" id="JAEOAQ010000007">
    <property type="protein sequence ID" value="KAG5416960.1"/>
    <property type="molecule type" value="Genomic_DNA"/>
</dbReference>
<feature type="compositionally biased region" description="Acidic residues" evidence="8">
    <location>
        <begin position="269"/>
        <end position="289"/>
    </location>
</feature>
<feature type="region of interest" description="Disordered" evidence="8">
    <location>
        <begin position="91"/>
        <end position="195"/>
    </location>
</feature>
<feature type="region of interest" description="Disordered" evidence="8">
    <location>
        <begin position="564"/>
        <end position="624"/>
    </location>
</feature>
<dbReference type="GeneID" id="93653220"/>
<keyword evidence="4 7" id="KW-0539">Nucleus</keyword>
<keyword evidence="5 7" id="KW-0687">Ribonucleoprotein</keyword>
<feature type="compositionally biased region" description="Polar residues" evidence="8">
    <location>
        <begin position="646"/>
        <end position="659"/>
    </location>
</feature>
<evidence type="ECO:0000256" key="8">
    <source>
        <dbReference type="SAM" id="MobiDB-lite"/>
    </source>
</evidence>
<sequence length="659" mass="74705">MNQDILQELIRNPQDIFKLHKKNATSSTENSVSDENIFNELTKRIINPIVKNYSVLDELYTDGLDSSQVFGQTKMVLEGIGSKLLGEEIPRVKELIGEEEDSEEEENSEEDQSGEEIDGEEVEREGEVSEDSQSEGEDEDEQDEQDEEEEDEEEKFSDDGETLVGGDEEEHDDEEQQNDSDTEVKHKKDAFGLNDGFFDLDEYKKQVLALENQDVEGGDDDDEEIDYFGSLSDAEDEEEEDQMDYYDDFYDKPGKDVKTKLKDRASKEEEQEEEEDGYSEGEFADEEYDNAINSARLDLFAETDDRQKQASKGGEENLSSYEKQQLALQREIEKLEAELVADKKWTLKGEVTSNDRPKESLLEQSDASELLFDRTAKPVPTITQEVTETIEDLIRKRIKNDEFDDLPRRIVQDLSKFHQGPKADVSQQKSSKSLAELYEDEYNQVDAQQEELDDAVKKQHEEISELFTKVTHKLDALCSAHFIPKPHEVKNIEIKVTDASAPATSVSASIDMEGGGDAQPLSVSSESKLAPQEIYKIGDDAVKGQGVKGKSELQLKSGLSYSKDELNREEKQRLRRANKRKKSKQFNDREEYKRQKLRQQTPVGDKRANGNGKGRPSEVVDTLSKAKNISVIGQKGELRDVKGNLKKNNGPTTGNKLKL</sequence>
<gene>
    <name evidence="9" type="ORF">I9W82_004591</name>
</gene>
<reference evidence="9 10" key="1">
    <citation type="submission" date="2020-12" db="EMBL/GenBank/DDBJ databases">
        <title>Effect of drift, selection, and recombination on the evolution of hybrid genomes in Candida yeast pathogens.</title>
        <authorList>
            <person name="Mixao V."/>
            <person name="Ksiezopolska E."/>
            <person name="Saus E."/>
            <person name="Boekhout T."/>
            <person name="Gacser A."/>
            <person name="Gabaldon T."/>
        </authorList>
    </citation>
    <scope>NUCLEOTIDE SEQUENCE [LARGE SCALE GENOMIC DNA]</scope>
    <source>
        <strain evidence="9 10">BP57</strain>
    </source>
</reference>
<evidence type="ECO:0000256" key="7">
    <source>
        <dbReference type="PIRNR" id="PIRNR017300"/>
    </source>
</evidence>
<evidence type="ECO:0000256" key="3">
    <source>
        <dbReference type="ARBA" id="ARBA00022552"/>
    </source>
</evidence>
<dbReference type="OrthoDB" id="445326at2759"/>
<dbReference type="RefSeq" id="XP_067546076.1">
    <property type="nucleotide sequence ID" value="XM_067693679.1"/>
</dbReference>
<evidence type="ECO:0000256" key="5">
    <source>
        <dbReference type="ARBA" id="ARBA00023274"/>
    </source>
</evidence>
<dbReference type="PANTHER" id="PTHR17039">
    <property type="entry name" value="U3 SMALL NUCLEOLAR RIBONUCLEOPROTEIN PROTEIN MPP10"/>
    <property type="match status" value="1"/>
</dbReference>
<proteinExistence type="inferred from homology"/>
<feature type="compositionally biased region" description="Acidic residues" evidence="8">
    <location>
        <begin position="233"/>
        <end position="248"/>
    </location>
</feature>
<feature type="region of interest" description="Disordered" evidence="8">
    <location>
        <begin position="508"/>
        <end position="527"/>
    </location>
</feature>
<dbReference type="GO" id="GO:0032040">
    <property type="term" value="C:small-subunit processome"/>
    <property type="evidence" value="ECO:0007669"/>
    <property type="project" value="TreeGrafter"/>
</dbReference>
<dbReference type="GO" id="GO:0005732">
    <property type="term" value="C:sno(s)RNA-containing ribonucleoprotein complex"/>
    <property type="evidence" value="ECO:0007669"/>
    <property type="project" value="UniProtKB-UniRule"/>
</dbReference>
<evidence type="ECO:0000256" key="2">
    <source>
        <dbReference type="ARBA" id="ARBA00022517"/>
    </source>
</evidence>
<comment type="subcellular location">
    <subcellularLocation>
        <location evidence="1 7">Nucleus</location>
        <location evidence="1 7">Nucleolus</location>
    </subcellularLocation>
</comment>
<comment type="function">
    <text evidence="7">Involved in nucleolar processing of pre-18S ribosomal RNA.</text>
</comment>
<feature type="compositionally biased region" description="Basic residues" evidence="8">
    <location>
        <begin position="573"/>
        <end position="584"/>
    </location>
</feature>
<dbReference type="PIRSF" id="PIRSF017300">
    <property type="entry name" value="snoRNP_Mpp10"/>
    <property type="match status" value="1"/>
</dbReference>
<evidence type="ECO:0000256" key="4">
    <source>
        <dbReference type="ARBA" id="ARBA00023242"/>
    </source>
</evidence>
<feature type="region of interest" description="Disordered" evidence="8">
    <location>
        <begin position="211"/>
        <end position="322"/>
    </location>
</feature>
<dbReference type="AlphaFoldDB" id="A0A8H8D9K8"/>
<comment type="caution">
    <text evidence="9">The sequence shown here is derived from an EMBL/GenBank/DDBJ whole genome shotgun (WGS) entry which is preliminary data.</text>
</comment>
<keyword evidence="2 7" id="KW-0690">Ribosome biogenesis</keyword>
<feature type="compositionally biased region" description="Basic and acidic residues" evidence="8">
    <location>
        <begin position="249"/>
        <end position="268"/>
    </location>
</feature>
<keyword evidence="10" id="KW-1185">Reference proteome</keyword>
<feature type="compositionally biased region" description="Acidic residues" evidence="8">
    <location>
        <begin position="97"/>
        <end position="181"/>
    </location>
</feature>